<feature type="transmembrane region" description="Helical" evidence="10">
    <location>
        <begin position="1411"/>
        <end position="1430"/>
    </location>
</feature>
<feature type="transmembrane region" description="Helical" evidence="10">
    <location>
        <begin position="1287"/>
        <end position="1305"/>
    </location>
</feature>
<feature type="transmembrane region" description="Helical" evidence="10">
    <location>
        <begin position="556"/>
        <end position="579"/>
    </location>
</feature>
<feature type="transmembrane region" description="Helical" evidence="10">
    <location>
        <begin position="728"/>
        <end position="745"/>
    </location>
</feature>
<name>A0A6A5UA16_9PLEO</name>
<dbReference type="Proteomes" id="UP000800035">
    <property type="component" value="Unassembled WGS sequence"/>
</dbReference>
<evidence type="ECO:0000259" key="11">
    <source>
        <dbReference type="PROSITE" id="PS50893"/>
    </source>
</evidence>
<dbReference type="CDD" id="cd03232">
    <property type="entry name" value="ABCG_PDR_domain2"/>
    <property type="match status" value="1"/>
</dbReference>
<feature type="transmembrane region" description="Helical" evidence="10">
    <location>
        <begin position="513"/>
        <end position="535"/>
    </location>
</feature>
<dbReference type="InterPro" id="IPR034003">
    <property type="entry name" value="ABCG_PDR_2"/>
</dbReference>
<dbReference type="Pfam" id="PF19055">
    <property type="entry name" value="ABC2_membrane_7"/>
    <property type="match status" value="1"/>
</dbReference>
<dbReference type="InterPro" id="IPR013525">
    <property type="entry name" value="ABC2_TM"/>
</dbReference>
<reference evidence="12" key="1">
    <citation type="journal article" date="2020" name="Stud. Mycol.">
        <title>101 Dothideomycetes genomes: a test case for predicting lifestyles and emergence of pathogens.</title>
        <authorList>
            <person name="Haridas S."/>
            <person name="Albert R."/>
            <person name="Binder M."/>
            <person name="Bloem J."/>
            <person name="Labutti K."/>
            <person name="Salamov A."/>
            <person name="Andreopoulos B."/>
            <person name="Baker S."/>
            <person name="Barry K."/>
            <person name="Bills G."/>
            <person name="Bluhm B."/>
            <person name="Cannon C."/>
            <person name="Castanera R."/>
            <person name="Culley D."/>
            <person name="Daum C."/>
            <person name="Ezra D."/>
            <person name="Gonzalez J."/>
            <person name="Henrissat B."/>
            <person name="Kuo A."/>
            <person name="Liang C."/>
            <person name="Lipzen A."/>
            <person name="Lutzoni F."/>
            <person name="Magnuson J."/>
            <person name="Mondo S."/>
            <person name="Nolan M."/>
            <person name="Ohm R."/>
            <person name="Pangilinan J."/>
            <person name="Park H.-J."/>
            <person name="Ramirez L."/>
            <person name="Alfaro M."/>
            <person name="Sun H."/>
            <person name="Tritt A."/>
            <person name="Yoshinaga Y."/>
            <person name="Zwiers L.-H."/>
            <person name="Turgeon B."/>
            <person name="Goodwin S."/>
            <person name="Spatafora J."/>
            <person name="Crous P."/>
            <person name="Grigoriev I."/>
        </authorList>
    </citation>
    <scope>NUCLEOTIDE SEQUENCE</scope>
    <source>
        <strain evidence="12">CBS 675.92</strain>
    </source>
</reference>
<dbReference type="InterPro" id="IPR027417">
    <property type="entry name" value="P-loop_NTPase"/>
</dbReference>
<evidence type="ECO:0000313" key="12">
    <source>
        <dbReference type="EMBL" id="KAF1960779.1"/>
    </source>
</evidence>
<dbReference type="InterPro" id="IPR010929">
    <property type="entry name" value="PDR_CDR_ABC"/>
</dbReference>
<dbReference type="Pfam" id="PF06422">
    <property type="entry name" value="PDR_CDR"/>
    <property type="match status" value="2"/>
</dbReference>
<evidence type="ECO:0000256" key="4">
    <source>
        <dbReference type="ARBA" id="ARBA00022692"/>
    </source>
</evidence>
<feature type="transmembrane region" description="Helical" evidence="10">
    <location>
        <begin position="591"/>
        <end position="610"/>
    </location>
</feature>
<feature type="transmembrane region" description="Helical" evidence="10">
    <location>
        <begin position="1218"/>
        <end position="1246"/>
    </location>
</feature>
<dbReference type="InterPro" id="IPR034001">
    <property type="entry name" value="ABCG_PDR_1"/>
</dbReference>
<feature type="region of interest" description="Disordered" evidence="9">
    <location>
        <begin position="773"/>
        <end position="795"/>
    </location>
</feature>
<dbReference type="CDD" id="cd03233">
    <property type="entry name" value="ABCG_PDR_domain1"/>
    <property type="match status" value="1"/>
</dbReference>
<organism evidence="12 13">
    <name type="scientific">Byssothecium circinans</name>
    <dbReference type="NCBI Taxonomy" id="147558"/>
    <lineage>
        <taxon>Eukaryota</taxon>
        <taxon>Fungi</taxon>
        <taxon>Dikarya</taxon>
        <taxon>Ascomycota</taxon>
        <taxon>Pezizomycotina</taxon>
        <taxon>Dothideomycetes</taxon>
        <taxon>Pleosporomycetidae</taxon>
        <taxon>Pleosporales</taxon>
        <taxon>Massarineae</taxon>
        <taxon>Massarinaceae</taxon>
        <taxon>Byssothecium</taxon>
    </lineage>
</organism>
<feature type="transmembrane region" description="Helical" evidence="10">
    <location>
        <begin position="1175"/>
        <end position="1198"/>
    </location>
</feature>
<evidence type="ECO:0000256" key="10">
    <source>
        <dbReference type="SAM" id="Phobius"/>
    </source>
</evidence>
<evidence type="ECO:0000256" key="1">
    <source>
        <dbReference type="ARBA" id="ARBA00004141"/>
    </source>
</evidence>
<dbReference type="Pfam" id="PF01061">
    <property type="entry name" value="ABC2_membrane"/>
    <property type="match status" value="2"/>
</dbReference>
<feature type="transmembrane region" description="Helical" evidence="10">
    <location>
        <begin position="1258"/>
        <end position="1281"/>
    </location>
</feature>
<keyword evidence="6" id="KW-0067">ATP-binding</keyword>
<accession>A0A6A5UA16</accession>
<keyword evidence="5" id="KW-0547">Nucleotide-binding</keyword>
<protein>
    <recommendedName>
        <fullName evidence="11">ABC transporter domain-containing protein</fullName>
    </recommendedName>
</protein>
<comment type="subcellular location">
    <subcellularLocation>
        <location evidence="1">Membrane</location>
        <topology evidence="1">Multi-pass membrane protein</topology>
    </subcellularLocation>
</comment>
<dbReference type="FunFam" id="3.40.50.300:FF:000054">
    <property type="entry name" value="ABC multidrug transporter atrF"/>
    <property type="match status" value="1"/>
</dbReference>
<feature type="domain" description="ABC transporter" evidence="11">
    <location>
        <begin position="116"/>
        <end position="367"/>
    </location>
</feature>
<evidence type="ECO:0000256" key="9">
    <source>
        <dbReference type="SAM" id="MobiDB-lite"/>
    </source>
</evidence>
<feature type="transmembrane region" description="Helical" evidence="10">
    <location>
        <begin position="622"/>
        <end position="643"/>
    </location>
</feature>
<proteinExistence type="inferred from homology"/>
<feature type="region of interest" description="Disordered" evidence="9">
    <location>
        <begin position="1"/>
        <end position="30"/>
    </location>
</feature>
<dbReference type="SMART" id="SM00382">
    <property type="entry name" value="AAA"/>
    <property type="match status" value="2"/>
</dbReference>
<dbReference type="InterPro" id="IPR043926">
    <property type="entry name" value="ABCG_dom"/>
</dbReference>
<dbReference type="Pfam" id="PF00005">
    <property type="entry name" value="ABC_tran"/>
    <property type="match status" value="2"/>
</dbReference>
<comment type="similarity">
    <text evidence="2">Belongs to the ABC transporter superfamily. ABCG family. PDR (TC 3.A.1.205) subfamily.</text>
</comment>
<evidence type="ECO:0000256" key="6">
    <source>
        <dbReference type="ARBA" id="ARBA00022840"/>
    </source>
</evidence>
<gene>
    <name evidence="12" type="ORF">CC80DRAFT_489031</name>
</gene>
<dbReference type="GO" id="GO:0016887">
    <property type="term" value="F:ATP hydrolysis activity"/>
    <property type="evidence" value="ECO:0007669"/>
    <property type="project" value="InterPro"/>
</dbReference>
<dbReference type="GO" id="GO:0016020">
    <property type="term" value="C:membrane"/>
    <property type="evidence" value="ECO:0007669"/>
    <property type="project" value="UniProtKB-SubCell"/>
</dbReference>
<dbReference type="SUPFAM" id="SSF52540">
    <property type="entry name" value="P-loop containing nucleoside triphosphate hydrolases"/>
    <property type="match status" value="2"/>
</dbReference>
<evidence type="ECO:0000256" key="5">
    <source>
        <dbReference type="ARBA" id="ARBA00022741"/>
    </source>
</evidence>
<dbReference type="InterPro" id="IPR003593">
    <property type="entry name" value="AAA+_ATPase"/>
</dbReference>
<dbReference type="Gene3D" id="3.40.50.300">
    <property type="entry name" value="P-loop containing nucleotide triphosphate hydrolases"/>
    <property type="match status" value="2"/>
</dbReference>
<feature type="transmembrane region" description="Helical" evidence="10">
    <location>
        <begin position="478"/>
        <end position="501"/>
    </location>
</feature>
<evidence type="ECO:0000256" key="8">
    <source>
        <dbReference type="ARBA" id="ARBA00023136"/>
    </source>
</evidence>
<evidence type="ECO:0000256" key="2">
    <source>
        <dbReference type="ARBA" id="ARBA00006012"/>
    </source>
</evidence>
<evidence type="ECO:0000313" key="13">
    <source>
        <dbReference type="Proteomes" id="UP000800035"/>
    </source>
</evidence>
<keyword evidence="4 10" id="KW-0812">Transmembrane</keyword>
<keyword evidence="3" id="KW-0813">Transport</keyword>
<dbReference type="EMBL" id="ML976982">
    <property type="protein sequence ID" value="KAF1960779.1"/>
    <property type="molecule type" value="Genomic_DNA"/>
</dbReference>
<dbReference type="InterPro" id="IPR029481">
    <property type="entry name" value="ABC_trans_N"/>
</dbReference>
<keyword evidence="7 10" id="KW-1133">Transmembrane helix</keyword>
<feature type="transmembrane region" description="Helical" evidence="10">
    <location>
        <begin position="1143"/>
        <end position="1163"/>
    </location>
</feature>
<keyword evidence="13" id="KW-1185">Reference proteome</keyword>
<dbReference type="Pfam" id="PF14510">
    <property type="entry name" value="ABC_trans_N"/>
    <property type="match status" value="1"/>
</dbReference>
<dbReference type="OrthoDB" id="245989at2759"/>
<dbReference type="PROSITE" id="PS50893">
    <property type="entry name" value="ABC_TRANSPORTER_2"/>
    <property type="match status" value="2"/>
</dbReference>
<keyword evidence="8 10" id="KW-0472">Membrane</keyword>
<dbReference type="InterPro" id="IPR003439">
    <property type="entry name" value="ABC_transporter-like_ATP-bd"/>
</dbReference>
<dbReference type="GO" id="GO:0140359">
    <property type="term" value="F:ABC-type transporter activity"/>
    <property type="evidence" value="ECO:0007669"/>
    <property type="project" value="InterPro"/>
</dbReference>
<dbReference type="PANTHER" id="PTHR19241">
    <property type="entry name" value="ATP-BINDING CASSETTE TRANSPORTER"/>
    <property type="match status" value="1"/>
</dbReference>
<evidence type="ECO:0000256" key="7">
    <source>
        <dbReference type="ARBA" id="ARBA00022989"/>
    </source>
</evidence>
<sequence>MKAPNEFNEKAELAPKLTRRRTEVEIPDEDRQELQQLYSALSRRQSTLASPDDPRVDPSNPDFDLPKFLKMFGNQLENEGIPMRKVGLVYRNLNVYGSGAALQLQKTVADFLLAPLRMGEWFSFGKKYRKHILRNFDGVIRSGEMLIVLGRPGSGCSTLLKTMCGELHGLETSDESVVHYNGIPQKQMMKEFKGEAIYNQEVDKHFPHLTVGQTLEFAAATRTPSHRIQGMSREEFFKFIAKVIMAVVGLSHTYNTKVGNDFIRGVSGGERKRVSIAEMMVAGAPFAAWDNSTRGLDSATAFKFVQSLRVASDFGGSASAVAIYQASQSIYDIFDKATVLYEGRQIYFGPADSARDFFERQGWLCPPRQTTGDFLTSITNPGERQARKGMESKVPRTPEDFERYWRESPEYKQLQDEIYEYEQNHPVESESEALAQLRQQKNFVQAKRVRPQSPFIISVPMQIRLNTMRAYQRIRGDIVATATQFCLNIVMALIVGSIFFGNPDATAGFFAKGSVLFLAMLFNALSALGEINSLYAQRSIVEKHASYAFYHPFTEAMAGIVSDVPVKFVQAVGFNIILYFMSGLRREPGQFFLYFLITYISTFVMSAVFRTMAALTKTVSQAMALSGVLVLALVIYTGFVVAVPNMHPWFSWIRWINPVFYVFEILIANEFHGREFTCSAIIPDYTPLQGGSWICNIVGAIPGRRTVSGDDFIATSYGYSYSHVWRNFGILLAFLFFFMAIYFVAIELNSSTSSAAEVLVFQRGHVPAYLQKNSKGANSDEESTDVANANHSADDEEVAAVPPQKDIFTWRDVTYDVPVKEGTRRLLDHVTGFVKPGTLTALMGVSGAGKTTLLDVLAQRVSTGVVTGDMFVNGKPLDPSFQRSTGYVQQQDLHLETATVRESLRFSAMLRQPKSVSKEEKYDYVEQVIKMLNMGDFANAVVGVPGEGLNVEQRKLLTIGVELAAKPKLLLFLDEPTSGLDSQSSWAICAFLRKLADSGQAVLCTIHQPSAILFQEFDRLLFLAKGGRTVYFGDVGQNSRKLLDYFESSGARKCHDEENPAEYMLEIVNNGKNNRGEDWHDVWKRSSLRDAVDQEIDHIHQQKQHEKVAGSDEQSGEFAVPFVSQLGEVTYRVFQQYWRMPSYIFAKFGLALCAGLFIGFTFYEANTSQSGMQNVMFAAFMITTIFTSIVQQIQPLFVTQRALYEVRERPSKAYSWKAFMLANIVVEIPYQIITGIIIWACFYYPVVGAGQSSIRQALVMLFSVQLLIYASAFAQMTIAALPDAQTASAFVTLLSFMSILFCGVLQSPSALSGFWIFMYRVSPFTYWIGGIVGTLLHDRPVICSPAEVSRFQPPAGQTCGQYLSDFMQAAPGVLQNPNATDECNYCGFRNSDQFLAGSEIYYSERWRNFGIMWAFIGFNIAMAVLSYWAFRVAKFGGKGKGAGKGKGKKAGDVAEIAAREGGVQPNRDGQV</sequence>
<dbReference type="InterPro" id="IPR017871">
    <property type="entry name" value="ABC_transporter-like_CS"/>
</dbReference>
<dbReference type="GO" id="GO:0005524">
    <property type="term" value="F:ATP binding"/>
    <property type="evidence" value="ECO:0007669"/>
    <property type="project" value="UniProtKB-KW"/>
</dbReference>
<feature type="domain" description="ABC transporter" evidence="11">
    <location>
        <begin position="808"/>
        <end position="1051"/>
    </location>
</feature>
<dbReference type="PROSITE" id="PS00211">
    <property type="entry name" value="ABC_TRANSPORTER_1"/>
    <property type="match status" value="1"/>
</dbReference>
<evidence type="ECO:0000256" key="3">
    <source>
        <dbReference type="ARBA" id="ARBA00022448"/>
    </source>
</evidence>